<dbReference type="PROSITE" id="PS50158">
    <property type="entry name" value="ZF_CCHC"/>
    <property type="match status" value="1"/>
</dbReference>
<gene>
    <name evidence="3" type="ORF">Cgig2_003001</name>
</gene>
<dbReference type="Gene3D" id="3.60.10.10">
    <property type="entry name" value="Endonuclease/exonuclease/phosphatase"/>
    <property type="match status" value="1"/>
</dbReference>
<feature type="domain" description="CCHC-type" evidence="2">
    <location>
        <begin position="137"/>
        <end position="152"/>
    </location>
</feature>
<organism evidence="3 4">
    <name type="scientific">Carnegiea gigantea</name>
    <dbReference type="NCBI Taxonomy" id="171969"/>
    <lineage>
        <taxon>Eukaryota</taxon>
        <taxon>Viridiplantae</taxon>
        <taxon>Streptophyta</taxon>
        <taxon>Embryophyta</taxon>
        <taxon>Tracheophyta</taxon>
        <taxon>Spermatophyta</taxon>
        <taxon>Magnoliopsida</taxon>
        <taxon>eudicotyledons</taxon>
        <taxon>Gunneridae</taxon>
        <taxon>Pentapetalae</taxon>
        <taxon>Caryophyllales</taxon>
        <taxon>Cactineae</taxon>
        <taxon>Cactaceae</taxon>
        <taxon>Cactoideae</taxon>
        <taxon>Echinocereeae</taxon>
        <taxon>Carnegiea</taxon>
    </lineage>
</organism>
<dbReference type="GO" id="GO:0003676">
    <property type="term" value="F:nucleic acid binding"/>
    <property type="evidence" value="ECO:0007669"/>
    <property type="project" value="InterPro"/>
</dbReference>
<dbReference type="EMBL" id="JAKOGI010002258">
    <property type="protein sequence ID" value="KAJ8422421.1"/>
    <property type="molecule type" value="Genomic_DNA"/>
</dbReference>
<dbReference type="AlphaFoldDB" id="A0A9Q1JJE7"/>
<dbReference type="PANTHER" id="PTHR33710">
    <property type="entry name" value="BNAC02G09200D PROTEIN"/>
    <property type="match status" value="1"/>
</dbReference>
<dbReference type="InterPro" id="IPR001878">
    <property type="entry name" value="Znf_CCHC"/>
</dbReference>
<evidence type="ECO:0000313" key="3">
    <source>
        <dbReference type="EMBL" id="KAJ8422421.1"/>
    </source>
</evidence>
<protein>
    <recommendedName>
        <fullName evidence="2">CCHC-type domain-containing protein</fullName>
    </recommendedName>
</protein>
<dbReference type="InterPro" id="IPR036691">
    <property type="entry name" value="Endo/exonu/phosph_ase_sf"/>
</dbReference>
<name>A0A9Q1JJE7_9CARY</name>
<accession>A0A9Q1JJE7</accession>
<reference evidence="3" key="1">
    <citation type="submission" date="2022-04" db="EMBL/GenBank/DDBJ databases">
        <title>Carnegiea gigantea Genome sequencing and assembly v2.</title>
        <authorList>
            <person name="Copetti D."/>
            <person name="Sanderson M.J."/>
            <person name="Burquez A."/>
            <person name="Wojciechowski M.F."/>
        </authorList>
    </citation>
    <scope>NUCLEOTIDE SEQUENCE</scope>
    <source>
        <strain evidence="3">SGP5-SGP5p</strain>
        <tissue evidence="3">Aerial part</tissue>
    </source>
</reference>
<keyword evidence="1" id="KW-0863">Zinc-finger</keyword>
<proteinExistence type="predicted"/>
<sequence length="445" mass="50850">MDDLEVEWGWMKLTQEEEDMVEFEEEVLNEKKKEIAPSLLGKLLTLNNVTVRAMNIVFRNIWWQTNLTKTFFIFQYFSKKDREFVLSGGPWVLDACILLMKQVNMDVKKPLCCGMYVKVDGKSIWIYFKFFKLPDCCYGCGKLGHVLKACEEVDSDTLEVDFNIARGSEVHPLNRDNIMRRRIFRRNDGYMRHLGRIRRVTILNKDGLGEAQAISDLCRLLRRYSPRVVFVLETKRSAVEIVAIRDQLGDFEGPVCRCLRELVMSQLGALRGFMGVLNCNLSYIQVMGGCGDLNEIFYDSEKNGGLLNSQALIDSFRNYFLDNDLYDFGYSGYDYTWCSSCSKDEAVEERLDRFCASADWSLQFPDASVLHMDSNLSNHLLILLKCSSWSGNGGNLSKFLHFKNMWVISLESENVIGRAWSLVVAGDTVDALSAKLDVCASELAS</sequence>
<comment type="caution">
    <text evidence="3">The sequence shown here is derived from an EMBL/GenBank/DDBJ whole genome shotgun (WGS) entry which is preliminary data.</text>
</comment>
<evidence type="ECO:0000256" key="1">
    <source>
        <dbReference type="PROSITE-ProRule" id="PRU00047"/>
    </source>
</evidence>
<keyword evidence="1" id="KW-0479">Metal-binding</keyword>
<dbReference type="Pfam" id="PF14392">
    <property type="entry name" value="zf-CCHC_4"/>
    <property type="match status" value="1"/>
</dbReference>
<keyword evidence="4" id="KW-1185">Reference proteome</keyword>
<dbReference type="Proteomes" id="UP001153076">
    <property type="component" value="Unassembled WGS sequence"/>
</dbReference>
<dbReference type="InterPro" id="IPR025836">
    <property type="entry name" value="Zn_knuckle_CX2CX4HX4C"/>
</dbReference>
<evidence type="ECO:0000313" key="4">
    <source>
        <dbReference type="Proteomes" id="UP001153076"/>
    </source>
</evidence>
<dbReference type="OrthoDB" id="1718620at2759"/>
<keyword evidence="1" id="KW-0862">Zinc</keyword>
<dbReference type="PANTHER" id="PTHR33710:SF71">
    <property type="entry name" value="ENDONUCLEASE_EXONUCLEASE_PHOSPHATASE DOMAIN-CONTAINING PROTEIN"/>
    <property type="match status" value="1"/>
</dbReference>
<dbReference type="SUPFAM" id="SSF56219">
    <property type="entry name" value="DNase I-like"/>
    <property type="match status" value="1"/>
</dbReference>
<dbReference type="GO" id="GO:0008270">
    <property type="term" value="F:zinc ion binding"/>
    <property type="evidence" value="ECO:0007669"/>
    <property type="project" value="UniProtKB-KW"/>
</dbReference>
<evidence type="ECO:0000259" key="2">
    <source>
        <dbReference type="PROSITE" id="PS50158"/>
    </source>
</evidence>